<dbReference type="SUPFAM" id="SSF47384">
    <property type="entry name" value="Homodimeric domain of signal transducing histidine kinase"/>
    <property type="match status" value="1"/>
</dbReference>
<dbReference type="GO" id="GO:0005524">
    <property type="term" value="F:ATP binding"/>
    <property type="evidence" value="ECO:0007669"/>
    <property type="project" value="UniProtKB-KW"/>
</dbReference>
<dbReference type="PROSITE" id="PS50109">
    <property type="entry name" value="HIS_KIN"/>
    <property type="match status" value="1"/>
</dbReference>
<dbReference type="EC" id="2.7.13.3" evidence="3"/>
<dbReference type="PROSITE" id="PS50112">
    <property type="entry name" value="PAS"/>
    <property type="match status" value="1"/>
</dbReference>
<keyword evidence="11 18" id="KW-1133">Transmembrane helix</keyword>
<dbReference type="SUPFAM" id="SSF47226">
    <property type="entry name" value="Histidine-containing phosphotransfer domain, HPT domain"/>
    <property type="match status" value="1"/>
</dbReference>
<dbReference type="PROSITE" id="PS50894">
    <property type="entry name" value="HPT"/>
    <property type="match status" value="1"/>
</dbReference>
<dbReference type="Gene3D" id="3.40.50.2300">
    <property type="match status" value="1"/>
</dbReference>
<dbReference type="FunFam" id="1.10.287.130:FF:000002">
    <property type="entry name" value="Two-component osmosensing histidine kinase"/>
    <property type="match status" value="1"/>
</dbReference>
<evidence type="ECO:0000313" key="24">
    <source>
        <dbReference type="EMBL" id="SFP83027.1"/>
    </source>
</evidence>
<organism evidence="24 25">
    <name type="scientific">Geopseudomonas sagittaria</name>
    <dbReference type="NCBI Taxonomy" id="1135990"/>
    <lineage>
        <taxon>Bacteria</taxon>
        <taxon>Pseudomonadati</taxon>
        <taxon>Pseudomonadota</taxon>
        <taxon>Gammaproteobacteria</taxon>
        <taxon>Pseudomonadales</taxon>
        <taxon>Pseudomonadaceae</taxon>
        <taxon>Geopseudomonas</taxon>
    </lineage>
</organism>
<keyword evidence="12" id="KW-0902">Two-component regulatory system</keyword>
<feature type="domain" description="Histidine kinase" evidence="19">
    <location>
        <begin position="426"/>
        <end position="647"/>
    </location>
</feature>
<gene>
    <name evidence="24" type="ORF">SAMN05216229_106144</name>
</gene>
<keyword evidence="10" id="KW-0067">ATP-binding</keyword>
<keyword evidence="7 18" id="KW-0812">Transmembrane</keyword>
<comment type="catalytic activity">
    <reaction evidence="1">
        <text>ATP + protein L-histidine = ADP + protein N-phospho-L-histidine.</text>
        <dbReference type="EC" id="2.7.13.3"/>
    </reaction>
</comment>
<evidence type="ECO:0000256" key="13">
    <source>
        <dbReference type="ARBA" id="ARBA00023136"/>
    </source>
</evidence>
<dbReference type="InterPro" id="IPR035965">
    <property type="entry name" value="PAS-like_dom_sf"/>
</dbReference>
<dbReference type="SUPFAM" id="SSF55785">
    <property type="entry name" value="PYP-like sensor domain (PAS domain)"/>
    <property type="match status" value="1"/>
</dbReference>
<dbReference type="SMART" id="SM00387">
    <property type="entry name" value="HATPase_c"/>
    <property type="match status" value="1"/>
</dbReference>
<dbReference type="Gene3D" id="3.30.450.20">
    <property type="entry name" value="PAS domain"/>
    <property type="match status" value="1"/>
</dbReference>
<evidence type="ECO:0000256" key="10">
    <source>
        <dbReference type="ARBA" id="ARBA00022840"/>
    </source>
</evidence>
<dbReference type="SUPFAM" id="SSF52172">
    <property type="entry name" value="CheY-like"/>
    <property type="match status" value="1"/>
</dbReference>
<feature type="domain" description="Response regulatory" evidence="20">
    <location>
        <begin position="665"/>
        <end position="781"/>
    </location>
</feature>
<dbReference type="InterPro" id="IPR004358">
    <property type="entry name" value="Sig_transdc_His_kin-like_C"/>
</dbReference>
<dbReference type="Gene3D" id="1.20.120.160">
    <property type="entry name" value="HPT domain"/>
    <property type="match status" value="1"/>
</dbReference>
<dbReference type="InterPro" id="IPR013767">
    <property type="entry name" value="PAS_fold"/>
</dbReference>
<dbReference type="InterPro" id="IPR011006">
    <property type="entry name" value="CheY-like_superfamily"/>
</dbReference>
<evidence type="ECO:0000256" key="14">
    <source>
        <dbReference type="ARBA" id="ARBA00064003"/>
    </source>
</evidence>
<evidence type="ECO:0000313" key="25">
    <source>
        <dbReference type="Proteomes" id="UP000243084"/>
    </source>
</evidence>
<evidence type="ECO:0000256" key="15">
    <source>
        <dbReference type="ARBA" id="ARBA00068150"/>
    </source>
</evidence>
<dbReference type="CDD" id="cd17546">
    <property type="entry name" value="REC_hyHK_CKI1_RcsC-like"/>
    <property type="match status" value="1"/>
</dbReference>
<dbReference type="GO" id="GO:0006355">
    <property type="term" value="P:regulation of DNA-templated transcription"/>
    <property type="evidence" value="ECO:0007669"/>
    <property type="project" value="InterPro"/>
</dbReference>
<keyword evidence="4" id="KW-1003">Cell membrane</keyword>
<evidence type="ECO:0000256" key="4">
    <source>
        <dbReference type="ARBA" id="ARBA00022475"/>
    </source>
</evidence>
<dbReference type="PRINTS" id="PR00344">
    <property type="entry name" value="BCTRLSENSOR"/>
</dbReference>
<dbReference type="RefSeq" id="WP_092430630.1">
    <property type="nucleotide sequence ID" value="NZ_FOXM01000006.1"/>
</dbReference>
<evidence type="ECO:0000256" key="12">
    <source>
        <dbReference type="ARBA" id="ARBA00023012"/>
    </source>
</evidence>
<feature type="transmembrane region" description="Helical" evidence="18">
    <location>
        <begin position="185"/>
        <end position="205"/>
    </location>
</feature>
<evidence type="ECO:0000256" key="9">
    <source>
        <dbReference type="ARBA" id="ARBA00022777"/>
    </source>
</evidence>
<dbReference type="PANTHER" id="PTHR45339">
    <property type="entry name" value="HYBRID SIGNAL TRANSDUCTION HISTIDINE KINASE J"/>
    <property type="match status" value="1"/>
</dbReference>
<dbReference type="NCBIfam" id="TIGR00229">
    <property type="entry name" value="sensory_box"/>
    <property type="match status" value="1"/>
</dbReference>
<keyword evidence="25" id="KW-1185">Reference proteome</keyword>
<dbReference type="Gene3D" id="3.30.565.10">
    <property type="entry name" value="Histidine kinase-like ATPase, C-terminal domain"/>
    <property type="match status" value="1"/>
</dbReference>
<evidence type="ECO:0000256" key="6">
    <source>
        <dbReference type="ARBA" id="ARBA00022679"/>
    </source>
</evidence>
<evidence type="ECO:0000256" key="16">
    <source>
        <dbReference type="PROSITE-ProRule" id="PRU00110"/>
    </source>
</evidence>
<dbReference type="InterPro" id="IPR036641">
    <property type="entry name" value="HPT_dom_sf"/>
</dbReference>
<dbReference type="Pfam" id="PF00989">
    <property type="entry name" value="PAS"/>
    <property type="match status" value="1"/>
</dbReference>
<dbReference type="SMART" id="SM00091">
    <property type="entry name" value="PAS"/>
    <property type="match status" value="1"/>
</dbReference>
<dbReference type="SUPFAM" id="SSF55874">
    <property type="entry name" value="ATPase domain of HSP90 chaperone/DNA topoisomerase II/histidine kinase"/>
    <property type="match status" value="1"/>
</dbReference>
<dbReference type="InterPro" id="IPR036097">
    <property type="entry name" value="HisK_dim/P_sf"/>
</dbReference>
<dbReference type="InterPro" id="IPR005467">
    <property type="entry name" value="His_kinase_dom"/>
</dbReference>
<dbReference type="CDD" id="cd00130">
    <property type="entry name" value="PAS"/>
    <property type="match status" value="1"/>
</dbReference>
<dbReference type="Pfam" id="PF01627">
    <property type="entry name" value="Hpt"/>
    <property type="match status" value="1"/>
</dbReference>
<keyword evidence="6" id="KW-0808">Transferase</keyword>
<feature type="modified residue" description="Phosphohistidine" evidence="16">
    <location>
        <position position="861"/>
    </location>
</feature>
<evidence type="ECO:0000259" key="19">
    <source>
        <dbReference type="PROSITE" id="PS50109"/>
    </source>
</evidence>
<evidence type="ECO:0000256" key="8">
    <source>
        <dbReference type="ARBA" id="ARBA00022741"/>
    </source>
</evidence>
<dbReference type="CDD" id="cd00082">
    <property type="entry name" value="HisKA"/>
    <property type="match status" value="1"/>
</dbReference>
<comment type="subunit">
    <text evidence="14">At low DSF concentrations, interacts with RpfF.</text>
</comment>
<dbReference type="GO" id="GO:0005886">
    <property type="term" value="C:plasma membrane"/>
    <property type="evidence" value="ECO:0007669"/>
    <property type="project" value="UniProtKB-SubCell"/>
</dbReference>
<dbReference type="SMART" id="SM00448">
    <property type="entry name" value="REC"/>
    <property type="match status" value="1"/>
</dbReference>
<sequence>MRIDTSSKLISLMIATLSLISLGSTLLHSHLLQMRDQVVAQLGASLGATQSFADSSDVLTHAARGYAATGDERHQQAFQSELDILLSRERAVEQLHALGALPEELALVAQAKQNSDNLLDVERQALAAARNGDRQGALASLYSVDYAQAKGGIAAPLDQARHLIEARLQGRIEQLTSQAQRVDSIALTLLVGNMLAVLTVLQLFYRRRLVIPIAAMTAKARRLLADDRSVRFDEGTPGSEIAALAMALEDSRQAGLALRAQALQLENLTRELSAGQERLRQTEAWYRSIIESAPDGILIADEQDVILLANPKAESLFGYGPGELIGRHLASLAPAKASTPYPALRKQLLESQERLLFMHLDGARKDGAEFVVEAGLARLPAVDVHDFSLCVMVRDISARQQAELEMQQARTLAEHTARAKSDFLANMSHEIRTPMNTIIGMSHLITGTNLDAQQRDYLRQLQNASERLLTLIDDVLDFSRLESGSLELQRESFSVQELLDALRAQFAERARAKGLRLDCRAEADLPAQLEGDSRRIGQILSHFLDNAIKFTSQGEIEVSVRGTPSGTAAFTLNVFVRDTGIGLTAQQQGALFTAFHQADTSSTRKYGGTGLGLAIARKLAELMGGSVGVDSQHGKGSTFWLSVPLRVVPGSLQELLPRLDLQGCRVLLAEDHEVNQRLVGKLLQHVGVEVEVVENGQLAVDRVRAQDYDLVLMDMQMPVLDGGGATLAIRALGARGQLPIIAISASAMPEDRQRCRELGMNGFLAKPLKVEQLYATLRQWFKRRPGASPMRTPPPAPVQAHTAMPTISGLEAREGLQRVLGDHSLYLDLLRRLVVSEQDTPGNIRQALARGDAPTAQRLAHTLKGLAGTVGANAVMACAAELERAIHDDLPAAATEQALAQLEAQLSPLLVALQQFLGSVPTRQAEAVDPGQLAQICHKLAGLLNEDDAEAASWFNEQSGVLRAAFPDDYPQLEGAIRRFEFGKALATLQTLMTLQQPESPRSRNA</sequence>
<evidence type="ECO:0000259" key="20">
    <source>
        <dbReference type="PROSITE" id="PS50110"/>
    </source>
</evidence>
<feature type="domain" description="HPt" evidence="23">
    <location>
        <begin position="822"/>
        <end position="916"/>
    </location>
</feature>
<evidence type="ECO:0000259" key="22">
    <source>
        <dbReference type="PROSITE" id="PS50885"/>
    </source>
</evidence>
<dbReference type="InterPro" id="IPR036890">
    <property type="entry name" value="HATPase_C_sf"/>
</dbReference>
<evidence type="ECO:0000256" key="18">
    <source>
        <dbReference type="SAM" id="Phobius"/>
    </source>
</evidence>
<evidence type="ECO:0000256" key="1">
    <source>
        <dbReference type="ARBA" id="ARBA00000085"/>
    </source>
</evidence>
<evidence type="ECO:0000256" key="7">
    <source>
        <dbReference type="ARBA" id="ARBA00022692"/>
    </source>
</evidence>
<evidence type="ECO:0000256" key="17">
    <source>
        <dbReference type="PROSITE-ProRule" id="PRU00169"/>
    </source>
</evidence>
<keyword evidence="5 17" id="KW-0597">Phosphoprotein</keyword>
<comment type="subcellular location">
    <subcellularLocation>
        <location evidence="2">Cell membrane</location>
        <topology evidence="2">Multi-pass membrane protein</topology>
    </subcellularLocation>
</comment>
<proteinExistence type="predicted"/>
<keyword evidence="9" id="KW-0418">Kinase</keyword>
<dbReference type="Pfam" id="PF00512">
    <property type="entry name" value="HisKA"/>
    <property type="match status" value="1"/>
</dbReference>
<dbReference type="InterPro" id="IPR003660">
    <property type="entry name" value="HAMP_dom"/>
</dbReference>
<dbReference type="EMBL" id="FOXM01000006">
    <property type="protein sequence ID" value="SFP83027.1"/>
    <property type="molecule type" value="Genomic_DNA"/>
</dbReference>
<keyword evidence="8" id="KW-0547">Nucleotide-binding</keyword>
<dbReference type="InterPro" id="IPR000014">
    <property type="entry name" value="PAS"/>
</dbReference>
<accession>A0A1I5TK56</accession>
<dbReference type="InterPro" id="IPR008207">
    <property type="entry name" value="Sig_transdc_His_kin_Hpt_dom"/>
</dbReference>
<keyword evidence="13 18" id="KW-0472">Membrane</keyword>
<dbReference type="InterPro" id="IPR003661">
    <property type="entry name" value="HisK_dim/P_dom"/>
</dbReference>
<evidence type="ECO:0000259" key="21">
    <source>
        <dbReference type="PROSITE" id="PS50112"/>
    </source>
</evidence>
<dbReference type="InterPro" id="IPR003594">
    <property type="entry name" value="HATPase_dom"/>
</dbReference>
<dbReference type="Gene3D" id="1.10.287.130">
    <property type="match status" value="1"/>
</dbReference>
<dbReference type="GO" id="GO:0000155">
    <property type="term" value="F:phosphorelay sensor kinase activity"/>
    <property type="evidence" value="ECO:0007669"/>
    <property type="project" value="InterPro"/>
</dbReference>
<dbReference type="PROSITE" id="PS50110">
    <property type="entry name" value="RESPONSE_REGULATORY"/>
    <property type="match status" value="1"/>
</dbReference>
<evidence type="ECO:0000256" key="11">
    <source>
        <dbReference type="ARBA" id="ARBA00022989"/>
    </source>
</evidence>
<dbReference type="Proteomes" id="UP000243084">
    <property type="component" value="Unassembled WGS sequence"/>
</dbReference>
<feature type="domain" description="HAMP" evidence="22">
    <location>
        <begin position="207"/>
        <end position="260"/>
    </location>
</feature>
<evidence type="ECO:0000256" key="2">
    <source>
        <dbReference type="ARBA" id="ARBA00004651"/>
    </source>
</evidence>
<dbReference type="FunFam" id="3.30.565.10:FF:000010">
    <property type="entry name" value="Sensor histidine kinase RcsC"/>
    <property type="match status" value="1"/>
</dbReference>
<name>A0A1I5TK56_9GAMM</name>
<dbReference type="PANTHER" id="PTHR45339:SF1">
    <property type="entry name" value="HYBRID SIGNAL TRANSDUCTION HISTIDINE KINASE J"/>
    <property type="match status" value="1"/>
</dbReference>
<dbReference type="CDD" id="cd16922">
    <property type="entry name" value="HATPase_EvgS-ArcB-TorS-like"/>
    <property type="match status" value="1"/>
</dbReference>
<dbReference type="OrthoDB" id="9810730at2"/>
<dbReference type="SMART" id="SM00388">
    <property type="entry name" value="HisKA"/>
    <property type="match status" value="1"/>
</dbReference>
<dbReference type="Pfam" id="PF00072">
    <property type="entry name" value="Response_reg"/>
    <property type="match status" value="1"/>
</dbReference>
<feature type="domain" description="PAS" evidence="21">
    <location>
        <begin position="282"/>
        <end position="329"/>
    </location>
</feature>
<dbReference type="InterPro" id="IPR001789">
    <property type="entry name" value="Sig_transdc_resp-reg_receiver"/>
</dbReference>
<dbReference type="AlphaFoldDB" id="A0A1I5TK56"/>
<evidence type="ECO:0000256" key="5">
    <source>
        <dbReference type="ARBA" id="ARBA00022553"/>
    </source>
</evidence>
<dbReference type="Pfam" id="PF02518">
    <property type="entry name" value="HATPase_c"/>
    <property type="match status" value="1"/>
</dbReference>
<reference evidence="25" key="1">
    <citation type="submission" date="2016-10" db="EMBL/GenBank/DDBJ databases">
        <authorList>
            <person name="Varghese N."/>
            <person name="Submissions S."/>
        </authorList>
    </citation>
    <scope>NUCLEOTIDE SEQUENCE [LARGE SCALE GENOMIC DNA]</scope>
    <source>
        <strain evidence="25">JCM 18195</strain>
    </source>
</reference>
<evidence type="ECO:0000256" key="3">
    <source>
        <dbReference type="ARBA" id="ARBA00012438"/>
    </source>
</evidence>
<feature type="modified residue" description="4-aspartylphosphate" evidence="17">
    <location>
        <position position="714"/>
    </location>
</feature>
<evidence type="ECO:0000259" key="23">
    <source>
        <dbReference type="PROSITE" id="PS50894"/>
    </source>
</evidence>
<protein>
    <recommendedName>
        <fullName evidence="15">Sensory/regulatory protein RpfC</fullName>
        <ecNumber evidence="3">2.7.13.3</ecNumber>
    </recommendedName>
</protein>
<dbReference type="PROSITE" id="PS50885">
    <property type="entry name" value="HAMP"/>
    <property type="match status" value="1"/>
</dbReference>